<reference evidence="4" key="3">
    <citation type="submission" date="2025-04" db="UniProtKB">
        <authorList>
            <consortium name="RefSeq"/>
        </authorList>
    </citation>
    <scope>IDENTIFICATION</scope>
    <source>
        <strain evidence="4">CBS 304.34</strain>
    </source>
</reference>
<proteinExistence type="predicted"/>
<keyword evidence="3" id="KW-1185">Reference proteome</keyword>
<name>A0A6A6YPQ7_9PEZI</name>
<gene>
    <name evidence="2 4" type="ORF">BDZ99DRAFT_570162</name>
</gene>
<organism evidence="2">
    <name type="scientific">Mytilinidion resinicola</name>
    <dbReference type="NCBI Taxonomy" id="574789"/>
    <lineage>
        <taxon>Eukaryota</taxon>
        <taxon>Fungi</taxon>
        <taxon>Dikarya</taxon>
        <taxon>Ascomycota</taxon>
        <taxon>Pezizomycotina</taxon>
        <taxon>Dothideomycetes</taxon>
        <taxon>Pleosporomycetidae</taxon>
        <taxon>Mytilinidiales</taxon>
        <taxon>Mytilinidiaceae</taxon>
        <taxon>Mytilinidion</taxon>
    </lineage>
</organism>
<sequence length="212" mass="23181">MQPTDNNFRYSGHTARGNIYRPNPTGASDMREARARAAEARIRQEAREQELARRTEHRLRAYEDLTGRRDQMQGPGARRQPAAAPTGNMRAAYPGTGAYGGGYRAPTGGVGPSWMPTSQEREGFTGRYAAPAASRGVGGNAPRAAMVARGLAPAVQPRNHYRSQIHGLADLSDEEVAPPYNPFRNMRSEMVDSGRMDWSGAQPVRGLDEEVE</sequence>
<dbReference type="GeneID" id="54468851"/>
<accession>A0A6A6YPQ7</accession>
<dbReference type="Proteomes" id="UP000504636">
    <property type="component" value="Unplaced"/>
</dbReference>
<dbReference type="AlphaFoldDB" id="A0A6A6YPQ7"/>
<reference evidence="2 4" key="1">
    <citation type="journal article" date="2020" name="Stud. Mycol.">
        <title>101 Dothideomycetes genomes: a test case for predicting lifestyles and emergence of pathogens.</title>
        <authorList>
            <person name="Haridas S."/>
            <person name="Albert R."/>
            <person name="Binder M."/>
            <person name="Bloem J."/>
            <person name="Labutti K."/>
            <person name="Salamov A."/>
            <person name="Andreopoulos B."/>
            <person name="Baker S."/>
            <person name="Barry K."/>
            <person name="Bills G."/>
            <person name="Bluhm B."/>
            <person name="Cannon C."/>
            <person name="Castanera R."/>
            <person name="Culley D."/>
            <person name="Daum C."/>
            <person name="Ezra D."/>
            <person name="Gonzalez J."/>
            <person name="Henrissat B."/>
            <person name="Kuo A."/>
            <person name="Liang C."/>
            <person name="Lipzen A."/>
            <person name="Lutzoni F."/>
            <person name="Magnuson J."/>
            <person name="Mondo S."/>
            <person name="Nolan M."/>
            <person name="Ohm R."/>
            <person name="Pangilinan J."/>
            <person name="Park H.-J."/>
            <person name="Ramirez L."/>
            <person name="Alfaro M."/>
            <person name="Sun H."/>
            <person name="Tritt A."/>
            <person name="Yoshinaga Y."/>
            <person name="Zwiers L.-H."/>
            <person name="Turgeon B."/>
            <person name="Goodwin S."/>
            <person name="Spatafora J."/>
            <person name="Crous P."/>
            <person name="Grigoriev I."/>
        </authorList>
    </citation>
    <scope>NUCLEOTIDE SEQUENCE</scope>
    <source>
        <strain evidence="2 4">CBS 304.34</strain>
    </source>
</reference>
<feature type="compositionally biased region" description="Basic and acidic residues" evidence="1">
    <location>
        <begin position="29"/>
        <end position="71"/>
    </location>
</feature>
<evidence type="ECO:0000313" key="4">
    <source>
        <dbReference type="RefSeq" id="XP_033577826.1"/>
    </source>
</evidence>
<dbReference type="EMBL" id="MU003699">
    <property type="protein sequence ID" value="KAF2810862.1"/>
    <property type="molecule type" value="Genomic_DNA"/>
</dbReference>
<evidence type="ECO:0000313" key="3">
    <source>
        <dbReference type="Proteomes" id="UP000504636"/>
    </source>
</evidence>
<protein>
    <submittedName>
        <fullName evidence="2 4">Uncharacterized protein</fullName>
    </submittedName>
</protein>
<evidence type="ECO:0000313" key="2">
    <source>
        <dbReference type="EMBL" id="KAF2810862.1"/>
    </source>
</evidence>
<dbReference type="RefSeq" id="XP_033577826.1">
    <property type="nucleotide sequence ID" value="XM_033727958.1"/>
</dbReference>
<reference evidence="4" key="2">
    <citation type="submission" date="2020-04" db="EMBL/GenBank/DDBJ databases">
        <authorList>
            <consortium name="NCBI Genome Project"/>
        </authorList>
    </citation>
    <scope>NUCLEOTIDE SEQUENCE</scope>
    <source>
        <strain evidence="4">CBS 304.34</strain>
    </source>
</reference>
<evidence type="ECO:0000256" key="1">
    <source>
        <dbReference type="SAM" id="MobiDB-lite"/>
    </source>
</evidence>
<dbReference type="OrthoDB" id="10508504at2759"/>
<feature type="region of interest" description="Disordered" evidence="1">
    <location>
        <begin position="169"/>
        <end position="188"/>
    </location>
</feature>
<feature type="compositionally biased region" description="Low complexity" evidence="1">
    <location>
        <begin position="73"/>
        <end position="90"/>
    </location>
</feature>
<feature type="region of interest" description="Disordered" evidence="1">
    <location>
        <begin position="1"/>
        <end position="90"/>
    </location>
</feature>